<accession>A0ABX1L3G7</accession>
<evidence type="ECO:0000313" key="2">
    <source>
        <dbReference type="EMBL" id="NLR29581.1"/>
    </source>
</evidence>
<evidence type="ECO:0000256" key="1">
    <source>
        <dbReference type="SAM" id="SignalP"/>
    </source>
</evidence>
<keyword evidence="3" id="KW-1185">Reference proteome</keyword>
<protein>
    <recommendedName>
        <fullName evidence="4">Lipoprotein</fullName>
    </recommendedName>
</protein>
<sequence>MRINEYGGSKQLMKNRMVLGLMVLLALTLAACGHNSTNKQGHAADVAFGQTGNTPKPQIWYVAESRDAPSLKLPLQAVVITQNGQATALQVPSSFTLGDAARLSAQQLNQKGMAFSKQDFTHKRQALITDAREKLAVEKENLKKDQMATVVSFAAVKSDRRIVAGYQERLSRLENAKFKKPSPLPFAVDLAKQDGRVKQETMKVAVNDFEQVTSQTSTPAYNYQQTSLGALALPYTQVSKHAVKLGRSYFGYHQRSGRKPGYVLTKVASQNANVKFDSSSIK</sequence>
<dbReference type="RefSeq" id="WP_168849381.1">
    <property type="nucleotide sequence ID" value="NZ_JAAVSD010000011.1"/>
</dbReference>
<feature type="chain" id="PRO_5046325286" description="Lipoprotein" evidence="1">
    <location>
        <begin position="31"/>
        <end position="282"/>
    </location>
</feature>
<gene>
    <name evidence="2" type="ORF">HEQ44_05220</name>
</gene>
<comment type="caution">
    <text evidence="2">The sequence shown here is derived from an EMBL/GenBank/DDBJ whole genome shotgun (WGS) entry which is preliminary data.</text>
</comment>
<feature type="signal peptide" evidence="1">
    <location>
        <begin position="1"/>
        <end position="30"/>
    </location>
</feature>
<organism evidence="2 3">
    <name type="scientific">Levilactobacillus tujiorum</name>
    <dbReference type="NCBI Taxonomy" id="2912243"/>
    <lineage>
        <taxon>Bacteria</taxon>
        <taxon>Bacillati</taxon>
        <taxon>Bacillota</taxon>
        <taxon>Bacilli</taxon>
        <taxon>Lactobacillales</taxon>
        <taxon>Lactobacillaceae</taxon>
        <taxon>Levilactobacillus</taxon>
    </lineage>
</organism>
<proteinExistence type="predicted"/>
<dbReference type="EMBL" id="JAAVSD010000011">
    <property type="protein sequence ID" value="NLR29581.1"/>
    <property type="molecule type" value="Genomic_DNA"/>
</dbReference>
<evidence type="ECO:0000313" key="3">
    <source>
        <dbReference type="Proteomes" id="UP000707477"/>
    </source>
</evidence>
<name>A0ABX1L3G7_9LACO</name>
<reference evidence="2 3" key="1">
    <citation type="submission" date="2020-03" db="EMBL/GenBank/DDBJ databases">
        <authorList>
            <person name="Zhang Z."/>
            <person name="Guo Z."/>
            <person name="Hou Q."/>
            <person name="Shen X."/>
        </authorList>
    </citation>
    <scope>NUCLEOTIDE SEQUENCE [LARGE SCALE GENOMIC DNA]</scope>
    <source>
        <strain evidence="2 3">HBUAS51329</strain>
    </source>
</reference>
<dbReference type="Proteomes" id="UP000707477">
    <property type="component" value="Unassembled WGS sequence"/>
</dbReference>
<dbReference type="PROSITE" id="PS51257">
    <property type="entry name" value="PROKAR_LIPOPROTEIN"/>
    <property type="match status" value="1"/>
</dbReference>
<keyword evidence="1" id="KW-0732">Signal</keyword>
<evidence type="ECO:0008006" key="4">
    <source>
        <dbReference type="Google" id="ProtNLM"/>
    </source>
</evidence>